<dbReference type="Pfam" id="PF19788">
    <property type="entry name" value="DUF6272"/>
    <property type="match status" value="1"/>
</dbReference>
<evidence type="ECO:0000313" key="1">
    <source>
        <dbReference type="EMBL" id="SFI02172.1"/>
    </source>
</evidence>
<gene>
    <name evidence="1" type="ORF">SAMN05192543_1011080</name>
</gene>
<keyword evidence="2" id="KW-1185">Reference proteome</keyword>
<proteinExistence type="predicted"/>
<dbReference type="OrthoDB" id="5365713at2"/>
<sequence>MDFRAFESFRDAAGDAGLVYYYAGHFDEEVRRSLSANLKSRLELESVGGAAKRKLFSTFMEMAQNVLHYGGCVETPSDTEARPGAIAVGRDATSYWIVCGNLVPVEHVARIAGRLDQLKQMSLDEIKAAYREQLANDDHANTDTISKGAGLGLLTIARDSIQPVEYAFYDDEASAGRFSRFYIKAFV</sequence>
<reference evidence="1 2" key="1">
    <citation type="submission" date="2016-10" db="EMBL/GenBank/DDBJ databases">
        <authorList>
            <person name="de Groot N.N."/>
        </authorList>
    </citation>
    <scope>NUCLEOTIDE SEQUENCE [LARGE SCALE GENOMIC DNA]</scope>
    <source>
        <strain evidence="1 2">LMG 23650</strain>
    </source>
</reference>
<name>A0A1I3ETA1_9BURK</name>
<dbReference type="STRING" id="420953.SAMN05192543_1011080"/>
<protein>
    <submittedName>
        <fullName evidence="1">Uncharacterized protein</fullName>
    </submittedName>
</protein>
<accession>A0A1I3ETA1</accession>
<evidence type="ECO:0000313" key="2">
    <source>
        <dbReference type="Proteomes" id="UP000199548"/>
    </source>
</evidence>
<organism evidence="1 2">
    <name type="scientific">Paraburkholderia megapolitana</name>
    <dbReference type="NCBI Taxonomy" id="420953"/>
    <lineage>
        <taxon>Bacteria</taxon>
        <taxon>Pseudomonadati</taxon>
        <taxon>Pseudomonadota</taxon>
        <taxon>Betaproteobacteria</taxon>
        <taxon>Burkholderiales</taxon>
        <taxon>Burkholderiaceae</taxon>
        <taxon>Paraburkholderia</taxon>
    </lineage>
</organism>
<dbReference type="EMBL" id="FOQU01000001">
    <property type="protein sequence ID" value="SFI02172.1"/>
    <property type="molecule type" value="Genomic_DNA"/>
</dbReference>
<dbReference type="InterPro" id="IPR046239">
    <property type="entry name" value="DUF6272"/>
</dbReference>
<dbReference type="NCBIfam" id="NF038262">
    <property type="entry name" value="SiaB_fam_kinase"/>
    <property type="match status" value="1"/>
</dbReference>
<dbReference type="AlphaFoldDB" id="A0A1I3ETA1"/>
<dbReference type="Proteomes" id="UP000199548">
    <property type="component" value="Unassembled WGS sequence"/>
</dbReference>
<dbReference type="RefSeq" id="WP_091008432.1">
    <property type="nucleotide sequence ID" value="NZ_CP041743.1"/>
</dbReference>